<dbReference type="Pfam" id="PF00018">
    <property type="entry name" value="SH3_1"/>
    <property type="match status" value="1"/>
</dbReference>
<dbReference type="InterPro" id="IPR016092">
    <property type="entry name" value="ATAP"/>
</dbReference>
<dbReference type="GO" id="GO:0043332">
    <property type="term" value="C:mating projection tip"/>
    <property type="evidence" value="ECO:0007669"/>
    <property type="project" value="TreeGrafter"/>
</dbReference>
<dbReference type="InterPro" id="IPR004148">
    <property type="entry name" value="BAR_dom"/>
</dbReference>
<dbReference type="InterPro" id="IPR046982">
    <property type="entry name" value="BIN3/RVS161-like"/>
</dbReference>
<sequence length="634" mass="69497">MKGIGKALSRTPFAVTSKIGMAKRSVDPEFDDYQRHFASLEQAAEKIIKDTKAFTEAVTNLFTAGAGFATHFTVIFQPIAGEYDLIGKHPEAAHTIRNVTKYETAMQELRELIGPELELIETRISGPAKELQSVMKLIRKTITKRDHKLTDYDRFNNSLTKLRDKKDKSLSDEKNLFKLEQDFEVATNEYEYINNALKQDFPRFMMLATQFIDPLFNSFFYMQLNIYYLLLEKMHSFADESKYDVSNVPGAQIAQEYEEKRTDAWSVIENLGIIKRIVSVSRLVQQSRAQNSQTSLGRSATTSTTASPSSSLRAGAPPTRSVSGASSYTKAAPPPPSSFQAAAPPPYTPSSSAGASAAATKRAPPPPPPLKPKPKAAPEVKYVVALYDFTAQADGDLSFNAGDRIELVEKAESAEDWWTGRLNGVQGVFPALVLDIVSMALSLARARCSIPIPLHVSSTIITRRAMMSALRPGPTHRSPPALPDSPPVPIPAERSLSPDAAAPQTAAPPPPVPKAEKPRPKIRSTKAALTITKDAVLRLRNLLNSPTPQLIRIGVRNKGCAGLSYHLEYVEKPGKFDEVVSQDGIQVLIDSKALFSIIGSEMDWKEDSLSSKFVFKNPNIKDACGCGESFNVAS</sequence>
<dbReference type="Gene3D" id="2.60.300.12">
    <property type="entry name" value="HesB-like domain"/>
    <property type="match status" value="1"/>
</dbReference>
<dbReference type="CDD" id="cd07599">
    <property type="entry name" value="BAR_Rvs167p"/>
    <property type="match status" value="1"/>
</dbReference>
<feature type="compositionally biased region" description="Polar residues" evidence="6">
    <location>
        <begin position="320"/>
        <end position="329"/>
    </location>
</feature>
<feature type="compositionally biased region" description="Pro residues" evidence="6">
    <location>
        <begin position="480"/>
        <end position="490"/>
    </location>
</feature>
<dbReference type="SMART" id="SM00326">
    <property type="entry name" value="SH3"/>
    <property type="match status" value="1"/>
</dbReference>
<dbReference type="GO" id="GO:0030479">
    <property type="term" value="C:actin cortical patch"/>
    <property type="evidence" value="ECO:0007669"/>
    <property type="project" value="TreeGrafter"/>
</dbReference>
<dbReference type="GO" id="GO:0006897">
    <property type="term" value="P:endocytosis"/>
    <property type="evidence" value="ECO:0007669"/>
    <property type="project" value="InterPro"/>
</dbReference>
<dbReference type="FunFam" id="2.30.30.40:FF:000100">
    <property type="entry name" value="SH3 domain-containing YSC84-like protein 1"/>
    <property type="match status" value="1"/>
</dbReference>
<dbReference type="InterPro" id="IPR035903">
    <property type="entry name" value="HesB-like_dom_sf"/>
</dbReference>
<accession>A0A8H8CPM0</accession>
<evidence type="ECO:0000259" key="8">
    <source>
        <dbReference type="PROSITE" id="PS51021"/>
    </source>
</evidence>
<evidence type="ECO:0000256" key="5">
    <source>
        <dbReference type="PROSITE-ProRule" id="PRU00192"/>
    </source>
</evidence>
<evidence type="ECO:0000256" key="4">
    <source>
        <dbReference type="ARBA" id="ARBA00071673"/>
    </source>
</evidence>
<dbReference type="GO" id="GO:0008289">
    <property type="term" value="F:lipid binding"/>
    <property type="evidence" value="ECO:0007669"/>
    <property type="project" value="TreeGrafter"/>
</dbReference>
<organism evidence="9">
    <name type="scientific">Psilocybe cubensis</name>
    <name type="common">Psychedelic mushroom</name>
    <name type="synonym">Stropharia cubensis</name>
    <dbReference type="NCBI Taxonomy" id="181762"/>
    <lineage>
        <taxon>Eukaryota</taxon>
        <taxon>Fungi</taxon>
        <taxon>Dikarya</taxon>
        <taxon>Basidiomycota</taxon>
        <taxon>Agaricomycotina</taxon>
        <taxon>Agaricomycetes</taxon>
        <taxon>Agaricomycetidae</taxon>
        <taxon>Agaricales</taxon>
        <taxon>Agaricineae</taxon>
        <taxon>Strophariaceae</taxon>
        <taxon>Psilocybe</taxon>
    </lineage>
</organism>
<comment type="caution">
    <text evidence="9">The sequence shown here is derived from an EMBL/GenBank/DDBJ whole genome shotgun (WGS) entry which is preliminary data.</text>
</comment>
<feature type="compositionally biased region" description="Pro residues" evidence="6">
    <location>
        <begin position="332"/>
        <end position="348"/>
    </location>
</feature>
<feature type="domain" description="SH3" evidence="7">
    <location>
        <begin position="378"/>
        <end position="439"/>
    </location>
</feature>
<feature type="compositionally biased region" description="Low complexity" evidence="6">
    <location>
        <begin position="349"/>
        <end position="362"/>
    </location>
</feature>
<dbReference type="PANTHER" id="PTHR47174">
    <property type="entry name" value="BRIDGING INTEGRATOR 3"/>
    <property type="match status" value="1"/>
</dbReference>
<evidence type="ECO:0000256" key="1">
    <source>
        <dbReference type="ARBA" id="ARBA00006718"/>
    </source>
</evidence>
<dbReference type="SMART" id="SM00721">
    <property type="entry name" value="BAR"/>
    <property type="match status" value="1"/>
</dbReference>
<dbReference type="GO" id="GO:0031097">
    <property type="term" value="C:medial cortex"/>
    <property type="evidence" value="ECO:0007669"/>
    <property type="project" value="TreeGrafter"/>
</dbReference>
<dbReference type="FunFam" id="2.60.300.12:FF:000001">
    <property type="entry name" value="Iron-binding protein IscA"/>
    <property type="match status" value="1"/>
</dbReference>
<dbReference type="SUPFAM" id="SSF89360">
    <property type="entry name" value="HesB-like domain"/>
    <property type="match status" value="1"/>
</dbReference>
<dbReference type="PANTHER" id="PTHR47174:SF1">
    <property type="entry name" value="REDUCED VIABILITY UPON STARVATION PROTEIN 167"/>
    <property type="match status" value="1"/>
</dbReference>
<reference evidence="9" key="1">
    <citation type="submission" date="2021-02" db="EMBL/GenBank/DDBJ databases">
        <title>Psilocybe cubensis genome.</title>
        <authorList>
            <person name="Mckernan K.J."/>
            <person name="Crawford S."/>
            <person name="Trippe A."/>
            <person name="Kane L.T."/>
            <person name="Mclaughlin S."/>
        </authorList>
    </citation>
    <scope>NUCLEOTIDE SEQUENCE [LARGE SCALE GENOMIC DNA]</scope>
    <source>
        <strain evidence="9">MGC-MH-2018</strain>
    </source>
</reference>
<dbReference type="PROSITE" id="PS51021">
    <property type="entry name" value="BAR"/>
    <property type="match status" value="1"/>
</dbReference>
<dbReference type="GO" id="GO:0051666">
    <property type="term" value="P:actin cortical patch localization"/>
    <property type="evidence" value="ECO:0007669"/>
    <property type="project" value="InterPro"/>
</dbReference>
<dbReference type="InterPro" id="IPR036028">
    <property type="entry name" value="SH3-like_dom_sf"/>
</dbReference>
<gene>
    <name evidence="9" type="ORF">JR316_000795</name>
</gene>
<dbReference type="InterPro" id="IPR000361">
    <property type="entry name" value="ATAP_core_dom"/>
</dbReference>
<evidence type="ECO:0000313" key="9">
    <source>
        <dbReference type="EMBL" id="KAG5174137.1"/>
    </source>
</evidence>
<dbReference type="InterPro" id="IPR001452">
    <property type="entry name" value="SH3_domain"/>
</dbReference>
<evidence type="ECO:0000256" key="3">
    <source>
        <dbReference type="ARBA" id="ARBA00054873"/>
    </source>
</evidence>
<dbReference type="Pfam" id="PF01521">
    <property type="entry name" value="Fe-S_biosyn"/>
    <property type="match status" value="1"/>
</dbReference>
<evidence type="ECO:0000259" key="7">
    <source>
        <dbReference type="PROSITE" id="PS50002"/>
    </source>
</evidence>
<dbReference type="NCBIfam" id="TIGR00049">
    <property type="entry name" value="iron-sulfur cluster assembly accessory protein"/>
    <property type="match status" value="1"/>
</dbReference>
<dbReference type="GO" id="GO:0097320">
    <property type="term" value="P:plasma membrane tubulation"/>
    <property type="evidence" value="ECO:0007669"/>
    <property type="project" value="TreeGrafter"/>
</dbReference>
<dbReference type="Gene3D" id="2.30.30.40">
    <property type="entry name" value="SH3 Domains"/>
    <property type="match status" value="1"/>
</dbReference>
<dbReference type="PROSITE" id="PS01152">
    <property type="entry name" value="HESB"/>
    <property type="match status" value="1"/>
</dbReference>
<dbReference type="SUPFAM" id="SSF50044">
    <property type="entry name" value="SH3-domain"/>
    <property type="match status" value="1"/>
</dbReference>
<dbReference type="SUPFAM" id="SSF103657">
    <property type="entry name" value="BAR/IMD domain-like"/>
    <property type="match status" value="1"/>
</dbReference>
<dbReference type="Gene3D" id="1.20.1270.60">
    <property type="entry name" value="Arfaptin homology (AH) domain/BAR domain"/>
    <property type="match status" value="1"/>
</dbReference>
<feature type="region of interest" description="Disordered" evidence="6">
    <location>
        <begin position="470"/>
        <end position="525"/>
    </location>
</feature>
<feature type="compositionally biased region" description="Low complexity" evidence="6">
    <location>
        <begin position="294"/>
        <end position="313"/>
    </location>
</feature>
<feature type="domain" description="BAR" evidence="8">
    <location>
        <begin position="15"/>
        <end position="247"/>
    </location>
</feature>
<dbReference type="InterPro" id="IPR017870">
    <property type="entry name" value="FeS_cluster_insertion_CS"/>
</dbReference>
<dbReference type="PROSITE" id="PS50002">
    <property type="entry name" value="SH3"/>
    <property type="match status" value="1"/>
</dbReference>
<comment type="function">
    <text evidence="3">Involved in the assembly of mitochondrial and cytoplasmic iron-sulfur proteins. Probably involved in the binding of an intermediate of Fe/S cluster assembly.</text>
</comment>
<protein>
    <recommendedName>
        <fullName evidence="4">Iron-sulfur assembly protein 1</fullName>
    </recommendedName>
</protein>
<evidence type="ECO:0000256" key="6">
    <source>
        <dbReference type="SAM" id="MobiDB-lite"/>
    </source>
</evidence>
<dbReference type="Pfam" id="PF03114">
    <property type="entry name" value="BAR"/>
    <property type="match status" value="1"/>
</dbReference>
<name>A0A8H8CPM0_PSICU</name>
<dbReference type="GO" id="GO:0016226">
    <property type="term" value="P:iron-sulfur cluster assembly"/>
    <property type="evidence" value="ECO:0007669"/>
    <property type="project" value="InterPro"/>
</dbReference>
<dbReference type="EMBL" id="JAFIQS010000001">
    <property type="protein sequence ID" value="KAG5174137.1"/>
    <property type="molecule type" value="Genomic_DNA"/>
</dbReference>
<dbReference type="InterPro" id="IPR027267">
    <property type="entry name" value="AH/BAR_dom_sf"/>
</dbReference>
<evidence type="ECO:0000256" key="2">
    <source>
        <dbReference type="ARBA" id="ARBA00022443"/>
    </source>
</evidence>
<comment type="similarity">
    <text evidence="1">Belongs to the HesB/IscA family.</text>
</comment>
<dbReference type="PRINTS" id="PR00452">
    <property type="entry name" value="SH3DOMAIN"/>
</dbReference>
<dbReference type="GO" id="GO:0051536">
    <property type="term" value="F:iron-sulfur cluster binding"/>
    <property type="evidence" value="ECO:0007669"/>
    <property type="project" value="InterPro"/>
</dbReference>
<keyword evidence="2 5" id="KW-0728">SH3 domain</keyword>
<dbReference type="GO" id="GO:1990528">
    <property type="term" value="C:Rvs161p-Rvs167p complex"/>
    <property type="evidence" value="ECO:0007669"/>
    <property type="project" value="TreeGrafter"/>
</dbReference>
<dbReference type="AlphaFoldDB" id="A0A8H8CPM0"/>
<feature type="region of interest" description="Disordered" evidence="6">
    <location>
        <begin position="290"/>
        <end position="375"/>
    </location>
</feature>
<proteinExistence type="inferred from homology"/>